<dbReference type="SUPFAM" id="SSF48317">
    <property type="entry name" value="Acid phosphatase/Vanadium-dependent haloperoxidase"/>
    <property type="match status" value="1"/>
</dbReference>
<dbReference type="Proteomes" id="UP001597344">
    <property type="component" value="Unassembled WGS sequence"/>
</dbReference>
<protein>
    <submittedName>
        <fullName evidence="2">Phosphatase PAP2 family protein</fullName>
    </submittedName>
</protein>
<dbReference type="InterPro" id="IPR000326">
    <property type="entry name" value="PAP2/HPO"/>
</dbReference>
<evidence type="ECO:0000259" key="1">
    <source>
        <dbReference type="Pfam" id="PF01569"/>
    </source>
</evidence>
<dbReference type="Gene3D" id="1.20.144.10">
    <property type="entry name" value="Phosphatidic acid phosphatase type 2/haloperoxidase"/>
    <property type="match status" value="1"/>
</dbReference>
<comment type="caution">
    <text evidence="2">The sequence shown here is derived from an EMBL/GenBank/DDBJ whole genome shotgun (WGS) entry which is preliminary data.</text>
</comment>
<accession>A0ABW5AZX0</accession>
<dbReference type="RefSeq" id="WP_378320442.1">
    <property type="nucleotide sequence ID" value="NZ_JBHUHY010000013.1"/>
</dbReference>
<feature type="domain" description="Phosphatidic acid phosphatase type 2/haloperoxidase" evidence="1">
    <location>
        <begin position="191"/>
        <end position="287"/>
    </location>
</feature>
<organism evidence="2 3">
    <name type="scientific">Aquimarina celericrescens</name>
    <dbReference type="NCBI Taxonomy" id="1964542"/>
    <lineage>
        <taxon>Bacteria</taxon>
        <taxon>Pseudomonadati</taxon>
        <taxon>Bacteroidota</taxon>
        <taxon>Flavobacteriia</taxon>
        <taxon>Flavobacteriales</taxon>
        <taxon>Flavobacteriaceae</taxon>
        <taxon>Aquimarina</taxon>
    </lineage>
</organism>
<sequence length="300" mass="34891">MTNRKKIIFGIISFTIGLNSILAQNLAISTIHEIEPSVNHYAKLQKLSGEQRQATAWMDTIAYPPKKYRNNTILFALTKPVYLTTNQVDFLVKAVDFPANSSEQTRAELDFLLELQKKRTKEQTERVLALAKIGYWPDANYVSTHPSYKKNLENLFFESKEIMGQTYSFENFPETSKLLQGIMNDMRLMEFAVKYHLVRARPYQLELELQPLKTISSPSFASGHTLWAYIQAYTFGELIPDKRDDFVKLAYEIGLSREVMGVHYPSDEEAARQLAHRMLMLMWHTEKFQNDFLKAKEEWN</sequence>
<evidence type="ECO:0000313" key="2">
    <source>
        <dbReference type="EMBL" id="MFD2187444.1"/>
    </source>
</evidence>
<keyword evidence="3" id="KW-1185">Reference proteome</keyword>
<name>A0ABW5AZX0_9FLAO</name>
<gene>
    <name evidence="2" type="ORF">ACFSJT_11645</name>
</gene>
<dbReference type="Pfam" id="PF01569">
    <property type="entry name" value="PAP2"/>
    <property type="match status" value="1"/>
</dbReference>
<dbReference type="InterPro" id="IPR036938">
    <property type="entry name" value="PAP2/HPO_sf"/>
</dbReference>
<evidence type="ECO:0000313" key="3">
    <source>
        <dbReference type="Proteomes" id="UP001597344"/>
    </source>
</evidence>
<dbReference type="EMBL" id="JBHUHY010000013">
    <property type="protein sequence ID" value="MFD2187444.1"/>
    <property type="molecule type" value="Genomic_DNA"/>
</dbReference>
<reference evidence="3" key="1">
    <citation type="journal article" date="2019" name="Int. J. Syst. Evol. Microbiol.">
        <title>The Global Catalogue of Microorganisms (GCM) 10K type strain sequencing project: providing services to taxonomists for standard genome sequencing and annotation.</title>
        <authorList>
            <consortium name="The Broad Institute Genomics Platform"/>
            <consortium name="The Broad Institute Genome Sequencing Center for Infectious Disease"/>
            <person name="Wu L."/>
            <person name="Ma J."/>
        </authorList>
    </citation>
    <scope>NUCLEOTIDE SEQUENCE [LARGE SCALE GENOMIC DNA]</scope>
    <source>
        <strain evidence="3">DT92</strain>
    </source>
</reference>
<proteinExistence type="predicted"/>